<evidence type="ECO:0000256" key="8">
    <source>
        <dbReference type="RuleBase" id="RU004335"/>
    </source>
</evidence>
<name>A0A1Q3C7V9_CEPFO</name>
<sequence>FSIKYEIYNSVIGALHIRFCYGLNGDNLLSPTELVSLYKISGIEFMRLFEPLADVVEALRVSQLVVSIGTRKEDLENLASIQDVANSWVNTNIVPYKDDVSFKWITLGNEVILGPYASYVASALENIYNALQSIGLSKVKVTTLVPRSSLATSNPLLVGVFASDVSIVMNDVASFFARIGSVRN</sequence>
<evidence type="ECO:0000256" key="4">
    <source>
        <dbReference type="ARBA" id="ARBA00022801"/>
    </source>
</evidence>
<dbReference type="OrthoDB" id="941679at2759"/>
<keyword evidence="5" id="KW-0326">Glycosidase</keyword>
<dbReference type="SUPFAM" id="SSF51445">
    <property type="entry name" value="(Trans)glycosidases"/>
    <property type="match status" value="1"/>
</dbReference>
<protein>
    <recommendedName>
        <fullName evidence="3">glucan endo-1,3-beta-D-glucosidase</fullName>
        <ecNumber evidence="3">3.2.1.39</ecNumber>
    </recommendedName>
    <alternativeName>
        <fullName evidence="6">(1-&gt;3)-beta-glucan endohydrolase</fullName>
    </alternativeName>
    <alternativeName>
        <fullName evidence="7">Beta-1,3-endoglucanase</fullName>
    </alternativeName>
</protein>
<dbReference type="InParanoid" id="A0A1Q3C7V9"/>
<dbReference type="GO" id="GO:0005975">
    <property type="term" value="P:carbohydrate metabolic process"/>
    <property type="evidence" value="ECO:0007669"/>
    <property type="project" value="InterPro"/>
</dbReference>
<dbReference type="STRING" id="3775.A0A1Q3C7V9"/>
<dbReference type="Pfam" id="PF00332">
    <property type="entry name" value="Glyco_hydro_17"/>
    <property type="match status" value="1"/>
</dbReference>
<feature type="non-terminal residue" evidence="9">
    <location>
        <position position="1"/>
    </location>
</feature>
<dbReference type="InterPro" id="IPR000490">
    <property type="entry name" value="Glyco_hydro_17"/>
</dbReference>
<accession>A0A1Q3C7V9</accession>
<evidence type="ECO:0000256" key="5">
    <source>
        <dbReference type="ARBA" id="ARBA00023295"/>
    </source>
</evidence>
<evidence type="ECO:0000256" key="6">
    <source>
        <dbReference type="ARBA" id="ARBA00033335"/>
    </source>
</evidence>
<dbReference type="Proteomes" id="UP000187406">
    <property type="component" value="Unassembled WGS sequence"/>
</dbReference>
<keyword evidence="4" id="KW-0378">Hydrolase</keyword>
<comment type="similarity">
    <text evidence="2 8">Belongs to the glycosyl hydrolase 17 family.</text>
</comment>
<gene>
    <name evidence="9" type="ORF">CFOL_v3_19657</name>
</gene>
<keyword evidence="10" id="KW-1185">Reference proteome</keyword>
<dbReference type="GO" id="GO:0042973">
    <property type="term" value="F:glucan endo-1,3-beta-D-glucosidase activity"/>
    <property type="evidence" value="ECO:0007669"/>
    <property type="project" value="UniProtKB-EC"/>
</dbReference>
<dbReference type="PANTHER" id="PTHR32227">
    <property type="entry name" value="GLUCAN ENDO-1,3-BETA-GLUCOSIDASE BG1-RELATED-RELATED"/>
    <property type="match status" value="1"/>
</dbReference>
<reference evidence="10" key="1">
    <citation type="submission" date="2016-04" db="EMBL/GenBank/DDBJ databases">
        <title>Cephalotus genome sequencing.</title>
        <authorList>
            <person name="Fukushima K."/>
            <person name="Hasebe M."/>
            <person name="Fang X."/>
        </authorList>
    </citation>
    <scope>NUCLEOTIDE SEQUENCE [LARGE SCALE GENOMIC DNA]</scope>
    <source>
        <strain evidence="10">cv. St1</strain>
    </source>
</reference>
<comment type="caution">
    <text evidence="9">The sequence shown here is derived from an EMBL/GenBank/DDBJ whole genome shotgun (WGS) entry which is preliminary data.</text>
</comment>
<dbReference type="EC" id="3.2.1.39" evidence="3"/>
<comment type="catalytic activity">
    <reaction evidence="1">
        <text>Hydrolysis of (1-&gt;3)-beta-D-glucosidic linkages in (1-&gt;3)-beta-D-glucans.</text>
        <dbReference type="EC" id="3.2.1.39"/>
    </reaction>
</comment>
<dbReference type="InterPro" id="IPR017853">
    <property type="entry name" value="GH"/>
</dbReference>
<evidence type="ECO:0000313" key="10">
    <source>
        <dbReference type="Proteomes" id="UP000187406"/>
    </source>
</evidence>
<evidence type="ECO:0000256" key="2">
    <source>
        <dbReference type="ARBA" id="ARBA00008773"/>
    </source>
</evidence>
<organism evidence="9 10">
    <name type="scientific">Cephalotus follicularis</name>
    <name type="common">Albany pitcher plant</name>
    <dbReference type="NCBI Taxonomy" id="3775"/>
    <lineage>
        <taxon>Eukaryota</taxon>
        <taxon>Viridiplantae</taxon>
        <taxon>Streptophyta</taxon>
        <taxon>Embryophyta</taxon>
        <taxon>Tracheophyta</taxon>
        <taxon>Spermatophyta</taxon>
        <taxon>Magnoliopsida</taxon>
        <taxon>eudicotyledons</taxon>
        <taxon>Gunneridae</taxon>
        <taxon>Pentapetalae</taxon>
        <taxon>rosids</taxon>
        <taxon>fabids</taxon>
        <taxon>Oxalidales</taxon>
        <taxon>Cephalotaceae</taxon>
        <taxon>Cephalotus</taxon>
    </lineage>
</organism>
<evidence type="ECO:0000256" key="3">
    <source>
        <dbReference type="ARBA" id="ARBA00012780"/>
    </source>
</evidence>
<evidence type="ECO:0000313" key="9">
    <source>
        <dbReference type="EMBL" id="GAV76182.1"/>
    </source>
</evidence>
<dbReference type="EMBL" id="BDDD01001455">
    <property type="protein sequence ID" value="GAV76182.1"/>
    <property type="molecule type" value="Genomic_DNA"/>
</dbReference>
<evidence type="ECO:0000256" key="7">
    <source>
        <dbReference type="ARBA" id="ARBA00033417"/>
    </source>
</evidence>
<evidence type="ECO:0000256" key="1">
    <source>
        <dbReference type="ARBA" id="ARBA00000382"/>
    </source>
</evidence>
<dbReference type="AlphaFoldDB" id="A0A1Q3C7V9"/>
<dbReference type="Gene3D" id="3.20.20.80">
    <property type="entry name" value="Glycosidases"/>
    <property type="match status" value="1"/>
</dbReference>
<dbReference type="InterPro" id="IPR044965">
    <property type="entry name" value="Glyco_hydro_17_plant"/>
</dbReference>
<proteinExistence type="inferred from homology"/>